<name>A0A845AKQ2_9SPHN</name>
<dbReference type="AlphaFoldDB" id="A0A845AKQ2"/>
<reference evidence="1 2" key="1">
    <citation type="submission" date="2019-12" db="EMBL/GenBank/DDBJ databases">
        <title>Genomic-based taxomic classification of the family Erythrobacteraceae.</title>
        <authorList>
            <person name="Xu L."/>
        </authorList>
    </citation>
    <scope>NUCLEOTIDE SEQUENCE [LARGE SCALE GENOMIC DNA]</scope>
    <source>
        <strain evidence="1 2">KEMB 9005-328</strain>
    </source>
</reference>
<evidence type="ECO:0000313" key="1">
    <source>
        <dbReference type="EMBL" id="MXP30194.1"/>
    </source>
</evidence>
<protein>
    <submittedName>
        <fullName evidence="1">Uncharacterized protein</fullName>
    </submittedName>
</protein>
<proteinExistence type="predicted"/>
<accession>A0A845AKQ2</accession>
<comment type="caution">
    <text evidence="1">The sequence shown here is derived from an EMBL/GenBank/DDBJ whole genome shotgun (WGS) entry which is preliminary data.</text>
</comment>
<sequence>MAAQDPSALGLDRITAQEAANRLMKCGLGPVTIRWNDPNSGGEDILVATEVKSATDEQLRCADKAISYYTVELSPEIDRRFHALREDRLAPVFQEQARSWLSARGLLKRLPKYQAGVTDDGAFTRQIETLCGPHAKGAFQSTFGYHVLSPDWVKRELAPPDKGNQVLACLMNATRATGFDFGFIGNEAD</sequence>
<dbReference type="Proteomes" id="UP000439780">
    <property type="component" value="Unassembled WGS sequence"/>
</dbReference>
<dbReference type="OrthoDB" id="7433155at2"/>
<dbReference type="RefSeq" id="WP_160754496.1">
    <property type="nucleotide sequence ID" value="NZ_WTYA01000020.1"/>
</dbReference>
<organism evidence="1 2">
    <name type="scientific">Qipengyuania algicida</name>
    <dbReference type="NCBI Taxonomy" id="1836209"/>
    <lineage>
        <taxon>Bacteria</taxon>
        <taxon>Pseudomonadati</taxon>
        <taxon>Pseudomonadota</taxon>
        <taxon>Alphaproteobacteria</taxon>
        <taxon>Sphingomonadales</taxon>
        <taxon>Erythrobacteraceae</taxon>
        <taxon>Qipengyuania</taxon>
    </lineage>
</organism>
<dbReference type="EMBL" id="WTYA01000020">
    <property type="protein sequence ID" value="MXP30194.1"/>
    <property type="molecule type" value="Genomic_DNA"/>
</dbReference>
<gene>
    <name evidence="1" type="ORF">GRI58_15395</name>
</gene>
<keyword evidence="2" id="KW-1185">Reference proteome</keyword>
<evidence type="ECO:0000313" key="2">
    <source>
        <dbReference type="Proteomes" id="UP000439780"/>
    </source>
</evidence>